<dbReference type="EMBL" id="KY448244">
    <property type="protein sequence ID" value="AQT28730.1"/>
    <property type="molecule type" value="Genomic_DNA"/>
</dbReference>
<evidence type="ECO:0000313" key="2">
    <source>
        <dbReference type="EMBL" id="AQT28730.1"/>
    </source>
</evidence>
<keyword evidence="3" id="KW-1185">Reference proteome</keyword>
<dbReference type="Proteomes" id="UP000221250">
    <property type="component" value="Segment"/>
</dbReference>
<proteinExistence type="predicted"/>
<feature type="transmembrane region" description="Helical" evidence="1">
    <location>
        <begin position="6"/>
        <end position="24"/>
    </location>
</feature>
<keyword evidence="1" id="KW-0472">Membrane</keyword>
<gene>
    <name evidence="2" type="ORF">YOLOSWAG_256</name>
</gene>
<organism evidence="2 3">
    <name type="scientific">Erwinia phage vB_EamM_Yoloswag</name>
    <dbReference type="NCBI Taxonomy" id="1958956"/>
    <lineage>
        <taxon>Viruses</taxon>
        <taxon>Duplodnaviria</taxon>
        <taxon>Heunggongvirae</taxon>
        <taxon>Uroviricota</taxon>
        <taxon>Caudoviricetes</taxon>
        <taxon>Yoloswagvirus</taxon>
        <taxon>Yoloswagvirus yoloswag</taxon>
    </lineage>
</organism>
<sequence length="60" mass="6883">MLSALIIAAMVLLIMCFIGFSLYLQSVIEKESVLEAELEEAVENLAVIQRSRERQIKRSW</sequence>
<reference evidence="2 3" key="1">
    <citation type="submission" date="2017-01" db="EMBL/GenBank/DDBJ databases">
        <authorList>
            <person name="Mah S.A."/>
            <person name="Swanson W.J."/>
            <person name="Moy G.W."/>
            <person name="Vacquier V.D."/>
        </authorList>
    </citation>
    <scope>NUCLEOTIDE SEQUENCE [LARGE SCALE GENOMIC DNA]</scope>
</reference>
<name>A0A1S6L3H7_9CAUD</name>
<keyword evidence="1" id="KW-1133">Transmembrane helix</keyword>
<evidence type="ECO:0000256" key="1">
    <source>
        <dbReference type="SAM" id="Phobius"/>
    </source>
</evidence>
<accession>A0A1S6L3H7</accession>
<protein>
    <submittedName>
        <fullName evidence="2">Uncharacterized protein</fullName>
    </submittedName>
</protein>
<evidence type="ECO:0000313" key="3">
    <source>
        <dbReference type="Proteomes" id="UP000221250"/>
    </source>
</evidence>
<keyword evidence="1" id="KW-0812">Transmembrane</keyword>